<gene>
    <name evidence="2" type="ORF">QE152_g25851</name>
</gene>
<evidence type="ECO:0000313" key="2">
    <source>
        <dbReference type="EMBL" id="KAK9710725.1"/>
    </source>
</evidence>
<evidence type="ECO:0000313" key="3">
    <source>
        <dbReference type="Proteomes" id="UP001458880"/>
    </source>
</evidence>
<sequence length="299" mass="33486">MKEPDELTVAPPAGDESCVSGLVGNVLNLIISILVWLQKAGCKGGSSVECPETCGLNAALQQLTVIAQNAEDILPAPSEGKRKKSLKGDDSKKNLKKSKSGENPFSILYALDKKDNADPSSRKICKKFIDPRENKENKDNVIFEVVEAQMVEADTQTNSPILVDSSTEPEEVFQEEKNIFTVVSYTDTTTQVSKPNLNEELYKLKVDTEDKSVQVEIILDKDTKDALCECEMSGTNVRFRDPDSADNRSAEQEYEDEDDEEDYDDNDPDWICPDECMPFLQPRQPPGYRQPMRYCQGQR</sequence>
<organism evidence="2 3">
    <name type="scientific">Popillia japonica</name>
    <name type="common">Japanese beetle</name>
    <dbReference type="NCBI Taxonomy" id="7064"/>
    <lineage>
        <taxon>Eukaryota</taxon>
        <taxon>Metazoa</taxon>
        <taxon>Ecdysozoa</taxon>
        <taxon>Arthropoda</taxon>
        <taxon>Hexapoda</taxon>
        <taxon>Insecta</taxon>
        <taxon>Pterygota</taxon>
        <taxon>Neoptera</taxon>
        <taxon>Endopterygota</taxon>
        <taxon>Coleoptera</taxon>
        <taxon>Polyphaga</taxon>
        <taxon>Scarabaeiformia</taxon>
        <taxon>Scarabaeidae</taxon>
        <taxon>Rutelinae</taxon>
        <taxon>Popillia</taxon>
    </lineage>
</organism>
<name>A0AAW1JYL8_POPJA</name>
<dbReference type="EMBL" id="JASPKY010000289">
    <property type="protein sequence ID" value="KAK9710725.1"/>
    <property type="molecule type" value="Genomic_DNA"/>
</dbReference>
<evidence type="ECO:0000256" key="1">
    <source>
        <dbReference type="SAM" id="MobiDB-lite"/>
    </source>
</evidence>
<dbReference type="Proteomes" id="UP001458880">
    <property type="component" value="Unassembled WGS sequence"/>
</dbReference>
<keyword evidence="3" id="KW-1185">Reference proteome</keyword>
<feature type="region of interest" description="Disordered" evidence="1">
    <location>
        <begin position="74"/>
        <end position="99"/>
    </location>
</feature>
<protein>
    <submittedName>
        <fullName evidence="2">Uncharacterized protein</fullName>
    </submittedName>
</protein>
<proteinExistence type="predicted"/>
<feature type="region of interest" description="Disordered" evidence="1">
    <location>
        <begin position="236"/>
        <end position="299"/>
    </location>
</feature>
<feature type="compositionally biased region" description="Basic and acidic residues" evidence="1">
    <location>
        <begin position="238"/>
        <end position="251"/>
    </location>
</feature>
<accession>A0AAW1JYL8</accession>
<dbReference type="AlphaFoldDB" id="A0AAW1JYL8"/>
<comment type="caution">
    <text evidence="2">The sequence shown here is derived from an EMBL/GenBank/DDBJ whole genome shotgun (WGS) entry which is preliminary data.</text>
</comment>
<feature type="compositionally biased region" description="Acidic residues" evidence="1">
    <location>
        <begin position="252"/>
        <end position="268"/>
    </location>
</feature>
<reference evidence="2 3" key="1">
    <citation type="journal article" date="2024" name="BMC Genomics">
        <title>De novo assembly and annotation of Popillia japonica's genome with initial clues to its potential as an invasive pest.</title>
        <authorList>
            <person name="Cucini C."/>
            <person name="Boschi S."/>
            <person name="Funari R."/>
            <person name="Cardaioli E."/>
            <person name="Iannotti N."/>
            <person name="Marturano G."/>
            <person name="Paoli F."/>
            <person name="Bruttini M."/>
            <person name="Carapelli A."/>
            <person name="Frati F."/>
            <person name="Nardi F."/>
        </authorList>
    </citation>
    <scope>NUCLEOTIDE SEQUENCE [LARGE SCALE GENOMIC DNA]</scope>
    <source>
        <strain evidence="2">DMR45628</strain>
    </source>
</reference>